<evidence type="ECO:0000256" key="2">
    <source>
        <dbReference type="ARBA" id="ARBA00023125"/>
    </source>
</evidence>
<proteinExistence type="inferred from homology"/>
<dbReference type="Pfam" id="PF00589">
    <property type="entry name" value="Phage_integrase"/>
    <property type="match status" value="1"/>
</dbReference>
<dbReference type="EMBL" id="BAABJJ010000021">
    <property type="protein sequence ID" value="GAA4943798.1"/>
    <property type="molecule type" value="Genomic_DNA"/>
</dbReference>
<dbReference type="InterPro" id="IPR013762">
    <property type="entry name" value="Integrase-like_cat_sf"/>
</dbReference>
<keyword evidence="3" id="KW-0233">DNA recombination</keyword>
<dbReference type="PROSITE" id="PS51898">
    <property type="entry name" value="TYR_RECOMBINASE"/>
    <property type="match status" value="1"/>
</dbReference>
<dbReference type="Gene3D" id="1.10.150.130">
    <property type="match status" value="1"/>
</dbReference>
<organism evidence="5 6">
    <name type="scientific">Algibacter agarivorans</name>
    <dbReference type="NCBI Taxonomy" id="1109741"/>
    <lineage>
        <taxon>Bacteria</taxon>
        <taxon>Pseudomonadati</taxon>
        <taxon>Bacteroidota</taxon>
        <taxon>Flavobacteriia</taxon>
        <taxon>Flavobacteriales</taxon>
        <taxon>Flavobacteriaceae</taxon>
        <taxon>Algibacter</taxon>
    </lineage>
</organism>
<dbReference type="PANTHER" id="PTHR30349:SF41">
    <property type="entry name" value="INTEGRASE_RECOMBINASE PROTEIN MJ0367-RELATED"/>
    <property type="match status" value="1"/>
</dbReference>
<keyword evidence="6" id="KW-1185">Reference proteome</keyword>
<reference evidence="6" key="1">
    <citation type="journal article" date="2019" name="Int. J. Syst. Evol. Microbiol.">
        <title>The Global Catalogue of Microorganisms (GCM) 10K type strain sequencing project: providing services to taxonomists for standard genome sequencing and annotation.</title>
        <authorList>
            <consortium name="The Broad Institute Genomics Platform"/>
            <consortium name="The Broad Institute Genome Sequencing Center for Infectious Disease"/>
            <person name="Wu L."/>
            <person name="Ma J."/>
        </authorList>
    </citation>
    <scope>NUCLEOTIDE SEQUENCE [LARGE SCALE GENOMIC DNA]</scope>
    <source>
        <strain evidence="6">JCM 18285</strain>
    </source>
</reference>
<evidence type="ECO:0000256" key="1">
    <source>
        <dbReference type="ARBA" id="ARBA00008857"/>
    </source>
</evidence>
<sequence length="381" mass="44611">MLKTNKLADIPTITLLPLWHNQTKQIAINFKYDESVKEYIENFPETKWSDTHKTFYTSYHKTRLNELFLYFRQKKWYVNYEAFKNNSLPAKIAPAKQITLPLLKDEQANELNRFKKWLEQKRFSQNTVNTYAEVTAFFLRYMNLKNLTQITARTIEQFNYDFIFVAKKSISYQNQCISGIKHLIDFKGLAIDTLNIQRPNKDKKLPNILSKQEVKALFEATKNLKHKVLLSLTYSAGLRIGETLSIKPKDIDFERGLIHIKSAKGKKDRYTLLSQGLIPLLQTYIDHYNPKVFLFEGRYDAPYTQVSARQVLKKSLKKANIKKYATLHTLRHSFATHLLESGTDIRYIQELLGHNSPKTTMIYTHVSTTNLKDIKNPFDNL</sequence>
<protein>
    <recommendedName>
        <fullName evidence="4">Tyr recombinase domain-containing protein</fullName>
    </recommendedName>
</protein>
<evidence type="ECO:0000259" key="4">
    <source>
        <dbReference type="PROSITE" id="PS51898"/>
    </source>
</evidence>
<evidence type="ECO:0000313" key="6">
    <source>
        <dbReference type="Proteomes" id="UP001501302"/>
    </source>
</evidence>
<dbReference type="PANTHER" id="PTHR30349">
    <property type="entry name" value="PHAGE INTEGRASE-RELATED"/>
    <property type="match status" value="1"/>
</dbReference>
<dbReference type="SUPFAM" id="SSF56349">
    <property type="entry name" value="DNA breaking-rejoining enzymes"/>
    <property type="match status" value="1"/>
</dbReference>
<evidence type="ECO:0000313" key="5">
    <source>
        <dbReference type="EMBL" id="GAA4943798.1"/>
    </source>
</evidence>
<gene>
    <name evidence="5" type="ORF">GCM10023314_16040</name>
</gene>
<accession>A0ABP9GP96</accession>
<comment type="caution">
    <text evidence="5">The sequence shown here is derived from an EMBL/GenBank/DDBJ whole genome shotgun (WGS) entry which is preliminary data.</text>
</comment>
<dbReference type="Gene3D" id="1.10.443.10">
    <property type="entry name" value="Intergrase catalytic core"/>
    <property type="match status" value="1"/>
</dbReference>
<dbReference type="Proteomes" id="UP001501302">
    <property type="component" value="Unassembled WGS sequence"/>
</dbReference>
<evidence type="ECO:0000256" key="3">
    <source>
        <dbReference type="ARBA" id="ARBA00023172"/>
    </source>
</evidence>
<feature type="domain" description="Tyr recombinase" evidence="4">
    <location>
        <begin position="204"/>
        <end position="376"/>
    </location>
</feature>
<keyword evidence="2" id="KW-0238">DNA-binding</keyword>
<dbReference type="InterPro" id="IPR050090">
    <property type="entry name" value="Tyrosine_recombinase_XerCD"/>
</dbReference>
<dbReference type="InterPro" id="IPR010998">
    <property type="entry name" value="Integrase_recombinase_N"/>
</dbReference>
<comment type="similarity">
    <text evidence="1">Belongs to the 'phage' integrase family.</text>
</comment>
<name>A0ABP9GP96_9FLAO</name>
<dbReference type="InterPro" id="IPR011010">
    <property type="entry name" value="DNA_brk_join_enz"/>
</dbReference>
<dbReference type="InterPro" id="IPR002104">
    <property type="entry name" value="Integrase_catalytic"/>
</dbReference>